<keyword evidence="1" id="KW-0472">Membrane</keyword>
<evidence type="ECO:0000313" key="2">
    <source>
        <dbReference type="EMBL" id="EHJ60009.1"/>
    </source>
</evidence>
<evidence type="ECO:0000313" key="3">
    <source>
        <dbReference type="Proteomes" id="UP000004030"/>
    </source>
</evidence>
<keyword evidence="1" id="KW-0812">Transmembrane</keyword>
<organism evidence="2 3">
    <name type="scientific">Novosphingobium pentaromativorans US6-1</name>
    <dbReference type="NCBI Taxonomy" id="1088721"/>
    <lineage>
        <taxon>Bacteria</taxon>
        <taxon>Pseudomonadati</taxon>
        <taxon>Pseudomonadota</taxon>
        <taxon>Alphaproteobacteria</taxon>
        <taxon>Sphingomonadales</taxon>
        <taxon>Sphingomonadaceae</taxon>
        <taxon>Novosphingobium</taxon>
    </lineage>
</organism>
<dbReference type="Proteomes" id="UP000004030">
    <property type="component" value="Unassembled WGS sequence"/>
</dbReference>
<keyword evidence="3" id="KW-1185">Reference proteome</keyword>
<dbReference type="RefSeq" id="WP_007013993.1">
    <property type="nucleotide sequence ID" value="NZ_AGFM01000048.1"/>
</dbReference>
<name>G6EFG4_9SPHN</name>
<dbReference type="STRING" id="1088721.JI59_04595"/>
<dbReference type="PATRIC" id="fig|1088721.3.peg.3042"/>
<protein>
    <submittedName>
        <fullName evidence="2">Uncharacterized protein</fullName>
    </submittedName>
</protein>
<comment type="caution">
    <text evidence="2">The sequence shown here is derived from an EMBL/GenBank/DDBJ whole genome shotgun (WGS) entry which is preliminary data.</text>
</comment>
<accession>G6EFG4</accession>
<sequence length="57" mass="6221">MPKSPIHPNHCRCQRCAPRHPASNDRAPSPWALLIAIGALVLASVALRDCLSTWSSF</sequence>
<evidence type="ECO:0000256" key="1">
    <source>
        <dbReference type="SAM" id="Phobius"/>
    </source>
</evidence>
<keyword evidence="1" id="KW-1133">Transmembrane helix</keyword>
<reference evidence="2 3" key="1">
    <citation type="journal article" date="2012" name="J. Bacteriol.">
        <title>Genome sequence of benzo(a)pyrene-degrading bacterium Novosphingobium pentaromativorans US6-1.</title>
        <authorList>
            <person name="Luo Y.R."/>
            <person name="Kang S.G."/>
            <person name="Kim S.J."/>
            <person name="Kim M.R."/>
            <person name="Li N."/>
            <person name="Lee J.H."/>
            <person name="Kwon K.K."/>
        </authorList>
    </citation>
    <scope>NUCLEOTIDE SEQUENCE [LARGE SCALE GENOMIC DNA]</scope>
    <source>
        <strain evidence="2 3">US6-1</strain>
    </source>
</reference>
<gene>
    <name evidence="2" type="ORF">NSU_3085</name>
</gene>
<dbReference type="AlphaFoldDB" id="G6EFG4"/>
<proteinExistence type="predicted"/>
<dbReference type="EMBL" id="AGFM01000048">
    <property type="protein sequence ID" value="EHJ60009.1"/>
    <property type="molecule type" value="Genomic_DNA"/>
</dbReference>
<feature type="transmembrane region" description="Helical" evidence="1">
    <location>
        <begin position="31"/>
        <end position="51"/>
    </location>
</feature>